<dbReference type="EMBL" id="CM042882">
    <property type="protein sequence ID" value="KAI4380653.1"/>
    <property type="molecule type" value="Genomic_DNA"/>
</dbReference>
<proteinExistence type="predicted"/>
<sequence length="112" mass="12475">MCCLPRRLVTEDRPRVMLRLSGDVDTEETRNLPDNALFTSGMLFVLKEPFGVSPFQIISLGFGGWSHDGADSITHTTGIRTVEKRHPPREFSELLAKALHLPSPWSSSVLVT</sequence>
<evidence type="ECO:0000313" key="2">
    <source>
        <dbReference type="Proteomes" id="UP001057402"/>
    </source>
</evidence>
<comment type="caution">
    <text evidence="1">The sequence shown here is derived from an EMBL/GenBank/DDBJ whole genome shotgun (WGS) entry which is preliminary data.</text>
</comment>
<name>A0ACB9RNT0_9MYRT</name>
<reference evidence="2" key="1">
    <citation type="journal article" date="2023" name="Front. Plant Sci.">
        <title>Chromosomal-level genome assembly of Melastoma candidum provides insights into trichome evolution.</title>
        <authorList>
            <person name="Zhong Y."/>
            <person name="Wu W."/>
            <person name="Sun C."/>
            <person name="Zou P."/>
            <person name="Liu Y."/>
            <person name="Dai S."/>
            <person name="Zhou R."/>
        </authorList>
    </citation>
    <scope>NUCLEOTIDE SEQUENCE [LARGE SCALE GENOMIC DNA]</scope>
</reference>
<keyword evidence="2" id="KW-1185">Reference proteome</keyword>
<organism evidence="1 2">
    <name type="scientific">Melastoma candidum</name>
    <dbReference type="NCBI Taxonomy" id="119954"/>
    <lineage>
        <taxon>Eukaryota</taxon>
        <taxon>Viridiplantae</taxon>
        <taxon>Streptophyta</taxon>
        <taxon>Embryophyta</taxon>
        <taxon>Tracheophyta</taxon>
        <taxon>Spermatophyta</taxon>
        <taxon>Magnoliopsida</taxon>
        <taxon>eudicotyledons</taxon>
        <taxon>Gunneridae</taxon>
        <taxon>Pentapetalae</taxon>
        <taxon>rosids</taxon>
        <taxon>malvids</taxon>
        <taxon>Myrtales</taxon>
        <taxon>Melastomataceae</taxon>
        <taxon>Melastomatoideae</taxon>
        <taxon>Melastomateae</taxon>
        <taxon>Melastoma</taxon>
    </lineage>
</organism>
<evidence type="ECO:0000313" key="1">
    <source>
        <dbReference type="EMBL" id="KAI4380653.1"/>
    </source>
</evidence>
<accession>A0ACB9RNT0</accession>
<dbReference type="Proteomes" id="UP001057402">
    <property type="component" value="Chromosome 3"/>
</dbReference>
<protein>
    <submittedName>
        <fullName evidence="1">Uncharacterized protein</fullName>
    </submittedName>
</protein>
<gene>
    <name evidence="1" type="ORF">MLD38_006820</name>
</gene>